<feature type="region of interest" description="Disordered" evidence="3">
    <location>
        <begin position="454"/>
        <end position="575"/>
    </location>
</feature>
<organism evidence="5 6">
    <name type="scientific">Candida orthopsilosis (strain 90-125)</name>
    <name type="common">Yeast</name>
    <dbReference type="NCBI Taxonomy" id="1136231"/>
    <lineage>
        <taxon>Eukaryota</taxon>
        <taxon>Fungi</taxon>
        <taxon>Dikarya</taxon>
        <taxon>Ascomycota</taxon>
        <taxon>Saccharomycotina</taxon>
        <taxon>Pichiomycetes</taxon>
        <taxon>Debaryomycetaceae</taxon>
        <taxon>Candida/Lodderomyces clade</taxon>
        <taxon>Candida</taxon>
    </lineage>
</organism>
<feature type="region of interest" description="Disordered" evidence="3">
    <location>
        <begin position="36"/>
        <end position="171"/>
    </location>
</feature>
<feature type="compositionally biased region" description="Acidic residues" evidence="3">
    <location>
        <begin position="101"/>
        <end position="119"/>
    </location>
</feature>
<feature type="coiled-coil region" evidence="2">
    <location>
        <begin position="216"/>
        <end position="264"/>
    </location>
</feature>
<accession>H8X8S6</accession>
<evidence type="ECO:0000313" key="5">
    <source>
        <dbReference type="EMBL" id="CCG24551.1"/>
    </source>
</evidence>
<dbReference type="HOGENOM" id="CLU_018782_0_0_1"/>
<dbReference type="GO" id="GO:0005634">
    <property type="term" value="C:nucleus"/>
    <property type="evidence" value="ECO:0007669"/>
    <property type="project" value="TreeGrafter"/>
</dbReference>
<comment type="similarity">
    <text evidence="1">Belongs to the VPS72/YL1 family.</text>
</comment>
<name>H8X8S6_CANO9</name>
<dbReference type="RefSeq" id="XP_003870680.1">
    <property type="nucleotide sequence ID" value="XM_003870631.1"/>
</dbReference>
<evidence type="ECO:0000256" key="2">
    <source>
        <dbReference type="SAM" id="Coils"/>
    </source>
</evidence>
<dbReference type="GeneID" id="14541667"/>
<evidence type="ECO:0000313" key="6">
    <source>
        <dbReference type="Proteomes" id="UP000005018"/>
    </source>
</evidence>
<dbReference type="Pfam" id="PF05764">
    <property type="entry name" value="YL1"/>
    <property type="match status" value="1"/>
</dbReference>
<dbReference type="Pfam" id="PF08265">
    <property type="entry name" value="YL1_C"/>
    <property type="match status" value="1"/>
</dbReference>
<reference evidence="5 6" key="1">
    <citation type="journal article" date="2012" name="PLoS ONE">
        <title>Sequence and analysis of the genome of the pathogenic yeast Candida orthopsilosis.</title>
        <authorList>
            <person name="Riccombeni A."/>
            <person name="Vidanes G."/>
            <person name="Proux-Wera E."/>
            <person name="Wolfe K.H."/>
            <person name="Butler G."/>
        </authorList>
    </citation>
    <scope>NUCLEOTIDE SEQUENCE [LARGE SCALE GENOMIC DNA]</scope>
    <source>
        <strain evidence="5 6">Co 90-125</strain>
    </source>
</reference>
<feature type="compositionally biased region" description="Basic and acidic residues" evidence="3">
    <location>
        <begin position="365"/>
        <end position="401"/>
    </location>
</feature>
<dbReference type="SMART" id="SM00993">
    <property type="entry name" value="YL1_C"/>
    <property type="match status" value="1"/>
</dbReference>
<dbReference type="InterPro" id="IPR013272">
    <property type="entry name" value="Vps72/YL1_C"/>
</dbReference>
<feature type="compositionally biased region" description="Acidic residues" evidence="3">
    <location>
        <begin position="49"/>
        <end position="87"/>
    </location>
</feature>
<evidence type="ECO:0000256" key="3">
    <source>
        <dbReference type="SAM" id="MobiDB-lite"/>
    </source>
</evidence>
<feature type="region of interest" description="Disordered" evidence="3">
    <location>
        <begin position="365"/>
        <end position="436"/>
    </location>
</feature>
<evidence type="ECO:0000256" key="1">
    <source>
        <dbReference type="ARBA" id="ARBA00006832"/>
    </source>
</evidence>
<keyword evidence="6" id="KW-1185">Reference proteome</keyword>
<dbReference type="eggNOG" id="KOG2897">
    <property type="taxonomic scope" value="Eukaryota"/>
</dbReference>
<dbReference type="PANTHER" id="PTHR13275:SF4">
    <property type="entry name" value="VACUOLAR PROTEIN SORTING-ASSOCIATED PROTEIN 72 HOMOLOG"/>
    <property type="match status" value="1"/>
</dbReference>
<proteinExistence type="inferred from homology"/>
<evidence type="ECO:0000259" key="4">
    <source>
        <dbReference type="SMART" id="SM00993"/>
    </source>
</evidence>
<feature type="region of interest" description="Disordered" evidence="3">
    <location>
        <begin position="178"/>
        <end position="197"/>
    </location>
</feature>
<feature type="compositionally biased region" description="Basic residues" evidence="3">
    <location>
        <begin position="142"/>
        <end position="169"/>
    </location>
</feature>
<dbReference type="OrthoDB" id="49520at2759"/>
<dbReference type="EMBL" id="HE681724">
    <property type="protein sequence ID" value="CCG24551.1"/>
    <property type="molecule type" value="Genomic_DNA"/>
</dbReference>
<sequence>MSDSEDDEVFESLMATRARRANAGSRLKQLIELEGETNEVENSTSQFITEDDENVNLLFQDDEDDQEFVDEEQSDDGSLPEEEDVEEGAITGETTRHPGDEQDEQSEEAQEVNSDEVLSDSDLSASESDESEGEKELQKQERIRKRRKKTVIPQIKKIKEKPSVKRVKKSPLITSDSLLMSSRRASSRSSAVESKQALIDRLKESEERRAKYVPVERKHVRELTQAERLAQAAETEKENIESLNKFKEQEIVKKERQRQSLLSKRVKLQNILRWLSRGTFISPNEEVAEARRQFELYMKKRKRLGKRKKGGEEEVTVIRAPFSIDYDSPYQKALMEEKKKVQQKEKDRLDNMNCVLMEKVIKHESEADTSTKAEIEIADPQKEPVERDDLNTGEDQEKMEIETNVVEEINDEAKTKIEGETEEAKADCKAENESISQNKTFKESEVIEILEEAGEERFNIKKDEKSDAEKEEGLEAEEEAYKETKTEDDFETKADDTESNKEKYTNPTKETEETHALSSAIPKAAENIINEELSSTTDKNSPKRVKFADELNDGESKPFSEKEESGEATAANEMTDVSSIEGTPLPENHINDISNNQMAEEIFEGPSQKVSRNTVYFVDFNEDKRDLKLTPNNVKQILFGEQALWPATRRSNDVKTILRIGKQENPYARKDHKEDDLFTPIADLNEDDPMFDELKKLPRLGVKQDIVEVAENDEENDSAEIVIQTEAPTGLYLPNGNKKVCMVSGTEVKYFDPSTGMPYSSVEVYRTLKLIESGQAEWLGLDATDNGPVDLYLGFKGENARHAKGVPEGF</sequence>
<protein>
    <recommendedName>
        <fullName evidence="4">Vps72/YL1 C-terminal domain-containing protein</fullName>
    </recommendedName>
</protein>
<dbReference type="AlphaFoldDB" id="H8X8S6"/>
<feature type="domain" description="Vps72/YL1 C-terminal" evidence="4">
    <location>
        <begin position="739"/>
        <end position="768"/>
    </location>
</feature>
<feature type="compositionally biased region" description="Basic and acidic residues" evidence="3">
    <location>
        <begin position="411"/>
        <end position="432"/>
    </location>
</feature>
<dbReference type="KEGG" id="cot:CORT_0F03270"/>
<feature type="compositionally biased region" description="Low complexity" evidence="3">
    <location>
        <begin position="181"/>
        <end position="191"/>
    </location>
</feature>
<dbReference type="Proteomes" id="UP000005018">
    <property type="component" value="Chromosome 6"/>
</dbReference>
<dbReference type="InterPro" id="IPR046757">
    <property type="entry name" value="YL1_N"/>
</dbReference>
<gene>
    <name evidence="5" type="ORF">CORT_0F03270</name>
</gene>
<feature type="compositionally biased region" description="Basic and acidic residues" evidence="3">
    <location>
        <begin position="546"/>
        <end position="565"/>
    </location>
</feature>
<feature type="compositionally biased region" description="Basic and acidic residues" evidence="3">
    <location>
        <begin position="455"/>
        <end position="515"/>
    </location>
</feature>
<dbReference type="PANTHER" id="PTHR13275">
    <property type="entry name" value="YL-1 PROTEIN TRANSCRIPTION FACTOR-LIKE 1"/>
    <property type="match status" value="1"/>
</dbReference>
<keyword evidence="2" id="KW-0175">Coiled coil</keyword>